<gene>
    <name evidence="1" type="ORF">ACFQ2I_06820</name>
</gene>
<dbReference type="PROSITE" id="PS50077">
    <property type="entry name" value="HEAT_REPEAT"/>
    <property type="match status" value="1"/>
</dbReference>
<dbReference type="InterPro" id="IPR016024">
    <property type="entry name" value="ARM-type_fold"/>
</dbReference>
<dbReference type="EMBL" id="JBHTJZ010000007">
    <property type="protein sequence ID" value="MFD0959097.1"/>
    <property type="molecule type" value="Genomic_DNA"/>
</dbReference>
<dbReference type="InterPro" id="IPR021133">
    <property type="entry name" value="HEAT_type_2"/>
</dbReference>
<organism evidence="1 2">
    <name type="scientific">Paenibacillus chungangensis</name>
    <dbReference type="NCBI Taxonomy" id="696535"/>
    <lineage>
        <taxon>Bacteria</taxon>
        <taxon>Bacillati</taxon>
        <taxon>Bacillota</taxon>
        <taxon>Bacilli</taxon>
        <taxon>Bacillales</taxon>
        <taxon>Paenibacillaceae</taxon>
        <taxon>Paenibacillus</taxon>
    </lineage>
</organism>
<dbReference type="Gene3D" id="1.25.40.290">
    <property type="entry name" value="ARM repeat domains"/>
    <property type="match status" value="1"/>
</dbReference>
<keyword evidence="2" id="KW-1185">Reference proteome</keyword>
<accession>A0ABW3HNK2</accession>
<dbReference type="RefSeq" id="WP_377563003.1">
    <property type="nucleotide sequence ID" value="NZ_JBHTJZ010000007.1"/>
</dbReference>
<dbReference type="Pfam" id="PF08713">
    <property type="entry name" value="DNA_alkylation"/>
    <property type="match status" value="1"/>
</dbReference>
<sequence>MAETFAGRYTEHFLRQFALRVKGSYAAFDEERFMRLVQDENWEQKQLKQRIRHISVALRAILPKAYREAVDVLDDIAPQCTGIEYLFFPDFVEVFGLDDWEASITALERFTPYSTSEFAVRSFILSDPDRMMSQMLEWTSHPDHHVRRLASEGCRPRLPWGIALHPFKADPSPILPILERLKTDDSEYVRKSVANNLNDISKDHPEVVKGIARSWHGKHAGTDWIVKHGCRGLLRKADPDVLSLFGFPDKPDVTVTELALGEPSVEIGETLNFTFTIRSTNISGPQRLRIEYGIDFVKANGKTSRKLFKVAERDIGSAELQYARAHSFKDLTTRKHYPGKHRLTIVINGVELRGVDFCVNGR</sequence>
<comment type="caution">
    <text evidence="1">The sequence shown here is derived from an EMBL/GenBank/DDBJ whole genome shotgun (WGS) entry which is preliminary data.</text>
</comment>
<proteinExistence type="predicted"/>
<protein>
    <submittedName>
        <fullName evidence="1">DNA alkylation repair protein</fullName>
    </submittedName>
</protein>
<evidence type="ECO:0000313" key="1">
    <source>
        <dbReference type="EMBL" id="MFD0959097.1"/>
    </source>
</evidence>
<evidence type="ECO:0000313" key="2">
    <source>
        <dbReference type="Proteomes" id="UP001596989"/>
    </source>
</evidence>
<dbReference type="InterPro" id="IPR014825">
    <property type="entry name" value="DNA_alkylation"/>
</dbReference>
<dbReference type="SUPFAM" id="SSF48371">
    <property type="entry name" value="ARM repeat"/>
    <property type="match status" value="1"/>
</dbReference>
<name>A0ABW3HNK2_9BACL</name>
<dbReference type="Proteomes" id="UP001596989">
    <property type="component" value="Unassembled WGS sequence"/>
</dbReference>
<reference evidence="2" key="1">
    <citation type="journal article" date="2019" name="Int. J. Syst. Evol. Microbiol.">
        <title>The Global Catalogue of Microorganisms (GCM) 10K type strain sequencing project: providing services to taxonomists for standard genome sequencing and annotation.</title>
        <authorList>
            <consortium name="The Broad Institute Genomics Platform"/>
            <consortium name="The Broad Institute Genome Sequencing Center for Infectious Disease"/>
            <person name="Wu L."/>
            <person name="Ma J."/>
        </authorList>
    </citation>
    <scope>NUCLEOTIDE SEQUENCE [LARGE SCALE GENOMIC DNA]</scope>
    <source>
        <strain evidence="2">CCUG 59129</strain>
    </source>
</reference>